<gene>
    <name evidence="1" type="ORF">RRG08_004310</name>
</gene>
<evidence type="ECO:0000313" key="1">
    <source>
        <dbReference type="EMBL" id="KAK3740374.1"/>
    </source>
</evidence>
<accession>A0AAE0YC10</accession>
<organism evidence="1 2">
    <name type="scientific">Elysia crispata</name>
    <name type="common">lettuce slug</name>
    <dbReference type="NCBI Taxonomy" id="231223"/>
    <lineage>
        <taxon>Eukaryota</taxon>
        <taxon>Metazoa</taxon>
        <taxon>Spiralia</taxon>
        <taxon>Lophotrochozoa</taxon>
        <taxon>Mollusca</taxon>
        <taxon>Gastropoda</taxon>
        <taxon>Heterobranchia</taxon>
        <taxon>Euthyneura</taxon>
        <taxon>Panpulmonata</taxon>
        <taxon>Sacoglossa</taxon>
        <taxon>Placobranchoidea</taxon>
        <taxon>Plakobranchidae</taxon>
        <taxon>Elysia</taxon>
    </lineage>
</organism>
<dbReference type="Proteomes" id="UP001283361">
    <property type="component" value="Unassembled WGS sequence"/>
</dbReference>
<keyword evidence="2" id="KW-1185">Reference proteome</keyword>
<sequence>MGTKVCRNLRLSIRENGTDVHSVNTRRRRQGISASLSRRTVSEDEPVLRGAHDGSIVPIHTSGENSFCQICRARPHGPIKNFHTSLLIYGFCKSLDCPWEPGWFISDFSDILTRARRSLVLAWESVARFVRSTTGRVPVQSLSLYGASRPISSQNLVSLPALSAEMTSRRNASDQEAGKGDVKTYVCGDPPLFCPI</sequence>
<name>A0AAE0YC10_9GAST</name>
<reference evidence="1" key="1">
    <citation type="journal article" date="2023" name="G3 (Bethesda)">
        <title>A reference genome for the long-term kleptoplast-retaining sea slug Elysia crispata morphotype clarki.</title>
        <authorList>
            <person name="Eastman K.E."/>
            <person name="Pendleton A.L."/>
            <person name="Shaikh M.A."/>
            <person name="Suttiyut T."/>
            <person name="Ogas R."/>
            <person name="Tomko P."/>
            <person name="Gavelis G."/>
            <person name="Widhalm J.R."/>
            <person name="Wisecaver J.H."/>
        </authorList>
    </citation>
    <scope>NUCLEOTIDE SEQUENCE</scope>
    <source>
        <strain evidence="1">ECLA1</strain>
    </source>
</reference>
<proteinExistence type="predicted"/>
<dbReference type="EMBL" id="JAWDGP010006471">
    <property type="protein sequence ID" value="KAK3740374.1"/>
    <property type="molecule type" value="Genomic_DNA"/>
</dbReference>
<comment type="caution">
    <text evidence="1">The sequence shown here is derived from an EMBL/GenBank/DDBJ whole genome shotgun (WGS) entry which is preliminary data.</text>
</comment>
<evidence type="ECO:0000313" key="2">
    <source>
        <dbReference type="Proteomes" id="UP001283361"/>
    </source>
</evidence>
<protein>
    <submittedName>
        <fullName evidence="1">Uncharacterized protein</fullName>
    </submittedName>
</protein>
<dbReference type="AlphaFoldDB" id="A0AAE0YC10"/>